<organism evidence="1 2">
    <name type="scientific">Megasphaera hexanoica</name>
    <dbReference type="NCBI Taxonomy" id="1675036"/>
    <lineage>
        <taxon>Bacteria</taxon>
        <taxon>Bacillati</taxon>
        <taxon>Bacillota</taxon>
        <taxon>Negativicutes</taxon>
        <taxon>Veillonellales</taxon>
        <taxon>Veillonellaceae</taxon>
        <taxon>Megasphaera</taxon>
    </lineage>
</organism>
<evidence type="ECO:0000313" key="1">
    <source>
        <dbReference type="EMBL" id="MFG6273972.1"/>
    </source>
</evidence>
<name>A0ABW7DSF5_9FIRM</name>
<keyword evidence="2" id="KW-1185">Reference proteome</keyword>
<evidence type="ECO:0000313" key="2">
    <source>
        <dbReference type="Proteomes" id="UP001605989"/>
    </source>
</evidence>
<comment type="caution">
    <text evidence="1">The sequence shown here is derived from an EMBL/GenBank/DDBJ whole genome shotgun (WGS) entry which is preliminary data.</text>
</comment>
<dbReference type="Proteomes" id="UP001605989">
    <property type="component" value="Unassembled WGS sequence"/>
</dbReference>
<dbReference type="EMBL" id="JBIEKR010000012">
    <property type="protein sequence ID" value="MFG6273972.1"/>
    <property type="molecule type" value="Genomic_DNA"/>
</dbReference>
<protein>
    <submittedName>
        <fullName evidence="1">Uncharacterized protein</fullName>
    </submittedName>
</protein>
<reference evidence="1 2" key="1">
    <citation type="submission" date="2024-10" db="EMBL/GenBank/DDBJ databases">
        <authorList>
            <person name="Sang B.-I."/>
            <person name="Prabhaharan D."/>
        </authorList>
    </citation>
    <scope>NUCLEOTIDE SEQUENCE [LARGE SCALE GENOMIC DNA]</scope>
    <source>
        <strain evidence="1 2">MH</strain>
    </source>
</reference>
<proteinExistence type="predicted"/>
<sequence length="89" mass="10598">MELNKMVEGYQVRREDRAFAAAWFVSNMMSVHTKHPVQAKELARPFLHEKTSGEIRRDRDEFMESFMKQREEAGFDGDCDEYFGQDWSE</sequence>
<accession>A0ABW7DSF5</accession>
<gene>
    <name evidence="1" type="ORF">ACGTZG_12335</name>
</gene>